<comment type="caution">
    <text evidence="3">The sequence shown here is derived from an EMBL/GenBank/DDBJ whole genome shotgun (WGS) entry which is preliminary data.</text>
</comment>
<evidence type="ECO:0000313" key="4">
    <source>
        <dbReference type="Proteomes" id="UP000449193"/>
    </source>
</evidence>
<evidence type="ECO:0000256" key="2">
    <source>
        <dbReference type="SAM" id="Phobius"/>
    </source>
</evidence>
<feature type="compositionally biased region" description="Polar residues" evidence="1">
    <location>
        <begin position="87"/>
        <end position="99"/>
    </location>
</feature>
<proteinExistence type="predicted"/>
<protein>
    <submittedName>
        <fullName evidence="3">Uncharacterized protein</fullName>
    </submittedName>
</protein>
<feature type="transmembrane region" description="Helical" evidence="2">
    <location>
        <begin position="153"/>
        <end position="172"/>
    </location>
</feature>
<dbReference type="AlphaFoldDB" id="A0A6I3Q909"/>
<name>A0A6I3Q909_9FIRM</name>
<sequence>MRTISTDVSAGTFSSLVPVSSGIVSLSSAETTDVLLVLEESGMTISLLEDIALSETAQLGDDASELDGAGTSELPVLEKSAPDEELSSTGALSGPSSAIKSPASSLGTMVISASDESCTTSICVAAGVSAIMISSSAKAVGNIPIHSITSSSMGMILFVIILDILFYLFSACPAQRKRGERTQSLSHRTGGIEFSFLKRENRLPRGVDGFPVCMSDIGDGKV</sequence>
<accession>A0A6I3Q909</accession>
<keyword evidence="2" id="KW-0812">Transmembrane</keyword>
<organism evidence="3 4">
    <name type="scientific">Ruthenibacterium lactatiformans</name>
    <dbReference type="NCBI Taxonomy" id="1550024"/>
    <lineage>
        <taxon>Bacteria</taxon>
        <taxon>Bacillati</taxon>
        <taxon>Bacillota</taxon>
        <taxon>Clostridia</taxon>
        <taxon>Eubacteriales</taxon>
        <taxon>Oscillospiraceae</taxon>
        <taxon>Ruthenibacterium</taxon>
    </lineage>
</organism>
<evidence type="ECO:0000313" key="3">
    <source>
        <dbReference type="EMBL" id="MTS51669.1"/>
    </source>
</evidence>
<evidence type="ECO:0000256" key="1">
    <source>
        <dbReference type="SAM" id="MobiDB-lite"/>
    </source>
</evidence>
<gene>
    <name evidence="3" type="ORF">GMD52_08970</name>
</gene>
<dbReference type="RefSeq" id="WP_155201243.1">
    <property type="nucleotide sequence ID" value="NZ_WMZL01000008.1"/>
</dbReference>
<keyword evidence="2" id="KW-0472">Membrane</keyword>
<reference evidence="3 4" key="1">
    <citation type="journal article" date="2019" name="Nat. Med.">
        <title>A library of human gut bacterial isolates paired with longitudinal multiomics data enables mechanistic microbiome research.</title>
        <authorList>
            <person name="Poyet M."/>
            <person name="Groussin M."/>
            <person name="Gibbons S.M."/>
            <person name="Avila-Pacheco J."/>
            <person name="Jiang X."/>
            <person name="Kearney S.M."/>
            <person name="Perrotta A.R."/>
            <person name="Berdy B."/>
            <person name="Zhao S."/>
            <person name="Lieberman T.D."/>
            <person name="Swanson P.K."/>
            <person name="Smith M."/>
            <person name="Roesemann S."/>
            <person name="Alexander J.E."/>
            <person name="Rich S.A."/>
            <person name="Livny J."/>
            <person name="Vlamakis H."/>
            <person name="Clish C."/>
            <person name="Bullock K."/>
            <person name="Deik A."/>
            <person name="Scott J."/>
            <person name="Pierce K.A."/>
            <person name="Xavier R.J."/>
            <person name="Alm E.J."/>
        </authorList>
    </citation>
    <scope>NUCLEOTIDE SEQUENCE [LARGE SCALE GENOMIC DNA]</scope>
    <source>
        <strain evidence="3 4">BIOML-A7</strain>
    </source>
</reference>
<keyword evidence="2" id="KW-1133">Transmembrane helix</keyword>
<dbReference type="EMBL" id="WMZR01000010">
    <property type="protein sequence ID" value="MTS51669.1"/>
    <property type="molecule type" value="Genomic_DNA"/>
</dbReference>
<feature type="region of interest" description="Disordered" evidence="1">
    <location>
        <begin position="75"/>
        <end position="99"/>
    </location>
</feature>
<dbReference type="Proteomes" id="UP000449193">
    <property type="component" value="Unassembled WGS sequence"/>
</dbReference>